<keyword evidence="8" id="KW-1185">Reference proteome</keyword>
<evidence type="ECO:0000313" key="8">
    <source>
        <dbReference type="Proteomes" id="UP000284706"/>
    </source>
</evidence>
<dbReference type="EMBL" id="NHYE01001269">
    <property type="protein sequence ID" value="PPQ97302.1"/>
    <property type="molecule type" value="Genomic_DNA"/>
</dbReference>
<reference evidence="7 8" key="1">
    <citation type="journal article" date="2018" name="Evol. Lett.">
        <title>Horizontal gene cluster transfer increased hallucinogenic mushroom diversity.</title>
        <authorList>
            <person name="Reynolds H.T."/>
            <person name="Vijayakumar V."/>
            <person name="Gluck-Thaler E."/>
            <person name="Korotkin H.B."/>
            <person name="Matheny P.B."/>
            <person name="Slot J.C."/>
        </authorList>
    </citation>
    <scope>NUCLEOTIDE SEQUENCE [LARGE SCALE GENOMIC DNA]</scope>
    <source>
        <strain evidence="7 8">SRW20</strain>
    </source>
</reference>
<dbReference type="InterPro" id="IPR000719">
    <property type="entry name" value="Prot_kinase_dom"/>
</dbReference>
<dbReference type="SUPFAM" id="SSF56112">
    <property type="entry name" value="Protein kinase-like (PK-like)"/>
    <property type="match status" value="1"/>
</dbReference>
<protein>
    <recommendedName>
        <fullName evidence="6">Protein kinase domain-containing protein</fullName>
    </recommendedName>
</protein>
<keyword evidence="4" id="KW-0418">Kinase</keyword>
<evidence type="ECO:0000259" key="6">
    <source>
        <dbReference type="PROSITE" id="PS50011"/>
    </source>
</evidence>
<evidence type="ECO:0000256" key="4">
    <source>
        <dbReference type="ARBA" id="ARBA00022777"/>
    </source>
</evidence>
<dbReference type="Pfam" id="PF00069">
    <property type="entry name" value="Pkinase"/>
    <property type="match status" value="1"/>
</dbReference>
<dbReference type="Gene3D" id="1.10.510.10">
    <property type="entry name" value="Transferase(Phosphotransferase) domain 1"/>
    <property type="match status" value="1"/>
</dbReference>
<keyword evidence="2" id="KW-0808">Transferase</keyword>
<proteinExistence type="predicted"/>
<dbReference type="InterPro" id="IPR008271">
    <property type="entry name" value="Ser/Thr_kinase_AS"/>
</dbReference>
<gene>
    <name evidence="7" type="ORF">CVT26_006693</name>
</gene>
<evidence type="ECO:0000313" key="7">
    <source>
        <dbReference type="EMBL" id="PPQ97302.1"/>
    </source>
</evidence>
<dbReference type="InterPro" id="IPR011009">
    <property type="entry name" value="Kinase-like_dom_sf"/>
</dbReference>
<keyword evidence="5" id="KW-0067">ATP-binding</keyword>
<dbReference type="AlphaFoldDB" id="A0A409Y2T4"/>
<dbReference type="GO" id="GO:0004674">
    <property type="term" value="F:protein serine/threonine kinase activity"/>
    <property type="evidence" value="ECO:0007669"/>
    <property type="project" value="UniProtKB-KW"/>
</dbReference>
<keyword evidence="1" id="KW-0723">Serine/threonine-protein kinase</keyword>
<keyword evidence="3" id="KW-0547">Nucleotide-binding</keyword>
<evidence type="ECO:0000256" key="5">
    <source>
        <dbReference type="ARBA" id="ARBA00022840"/>
    </source>
</evidence>
<feature type="domain" description="Protein kinase" evidence="6">
    <location>
        <begin position="1"/>
        <end position="379"/>
    </location>
</feature>
<evidence type="ECO:0000256" key="2">
    <source>
        <dbReference type="ARBA" id="ARBA00022679"/>
    </source>
</evidence>
<evidence type="ECO:0000256" key="1">
    <source>
        <dbReference type="ARBA" id="ARBA00022527"/>
    </source>
</evidence>
<dbReference type="SMART" id="SM00220">
    <property type="entry name" value="S_TKc"/>
    <property type="match status" value="1"/>
</dbReference>
<dbReference type="InParanoid" id="A0A409Y2T4"/>
<sequence>MSEARHSPAGGFAPHYQPNYVSKVEAGASYQAAHPSNTSDSFLHLDGGDYTAYNRLSVATITPRTILLTSRHSPTTAPDSSLGYFEIKDMQSHSCRVRPVNPRRSATLSGHEDLNALHDNKKERRRIVSMHAPPWGSRSPGSSQERAVLEFIASRKGACPFLTKVTVGQSPEDADTSHIRLENYPTSLAHPEVASRFLLRSGHETQAPVQALRLLAGELCLALIFLHRHGIVHHDIKPANVMISQEGHAVLGGFGAARFVRLPDYTSEEGIWRPSTFDAGGWASKGPMTPPLDSNAYLDLAHTNYLSEYLERADWRSLGSLLCELALGEMLSDDNQVLQRQVDAIQKADSQLLEFLQSLLIRNSAAQLCGEETLSHPFFNGIRDFWDDIEDLRYPPCHHPPTLSFASHLHASPGDACYTICSQDQTWDSSSDLDASPQTRQFNLSAVSIVPTHPHDRPEFFMGDRAVSPHSDTSTVHQGIMPSPEHFASDPAMDVAASIREPCISTAHIVQFFKSDGSEIGRESSQDGSEDGEYGHCDIILDSTERSFNDSGLYFPGDELPGSWPPRKGDEKTKQTVDLVPVASCSSSLPLPAVQPHPQPIRLVLPRRSTKSFAEEVQESNEWPVAQEIAISLLCAGERKTDGERRMYQRSSGTFQLIARSSAKAFTAVKTRTTNLLRRRRLYV</sequence>
<dbReference type="PROSITE" id="PS00108">
    <property type="entry name" value="PROTEIN_KINASE_ST"/>
    <property type="match status" value="1"/>
</dbReference>
<accession>A0A409Y2T4</accession>
<dbReference type="GO" id="GO:0005524">
    <property type="term" value="F:ATP binding"/>
    <property type="evidence" value="ECO:0007669"/>
    <property type="project" value="UniProtKB-KW"/>
</dbReference>
<dbReference type="Proteomes" id="UP000284706">
    <property type="component" value="Unassembled WGS sequence"/>
</dbReference>
<name>A0A409Y2T4_9AGAR</name>
<dbReference type="STRING" id="231916.A0A409Y2T4"/>
<comment type="caution">
    <text evidence="7">The sequence shown here is derived from an EMBL/GenBank/DDBJ whole genome shotgun (WGS) entry which is preliminary data.</text>
</comment>
<evidence type="ECO:0000256" key="3">
    <source>
        <dbReference type="ARBA" id="ARBA00022741"/>
    </source>
</evidence>
<dbReference type="PROSITE" id="PS50011">
    <property type="entry name" value="PROTEIN_KINASE_DOM"/>
    <property type="match status" value="1"/>
</dbReference>
<organism evidence="7 8">
    <name type="scientific">Gymnopilus dilepis</name>
    <dbReference type="NCBI Taxonomy" id="231916"/>
    <lineage>
        <taxon>Eukaryota</taxon>
        <taxon>Fungi</taxon>
        <taxon>Dikarya</taxon>
        <taxon>Basidiomycota</taxon>
        <taxon>Agaricomycotina</taxon>
        <taxon>Agaricomycetes</taxon>
        <taxon>Agaricomycetidae</taxon>
        <taxon>Agaricales</taxon>
        <taxon>Agaricineae</taxon>
        <taxon>Hymenogastraceae</taxon>
        <taxon>Gymnopilus</taxon>
    </lineage>
</organism>
<dbReference type="OrthoDB" id="10252171at2759"/>
<dbReference type="PANTHER" id="PTHR24351">
    <property type="entry name" value="RIBOSOMAL PROTEIN S6 KINASE"/>
    <property type="match status" value="1"/>
</dbReference>